<dbReference type="EMBL" id="CP022957">
    <property type="protein sequence ID" value="ASV29237.1"/>
    <property type="molecule type" value="Genomic_DNA"/>
</dbReference>
<dbReference type="AlphaFoldDB" id="A0A223V1Z0"/>
<dbReference type="KEGG" id="marb:CJ263_02790"/>
<name>A0A223V1Z0_9FLAO</name>
<dbReference type="RefSeq" id="WP_094995870.1">
    <property type="nucleotide sequence ID" value="NZ_BMJL01000001.1"/>
</dbReference>
<proteinExistence type="predicted"/>
<reference evidence="1 2" key="1">
    <citation type="submission" date="2017-08" db="EMBL/GenBank/DDBJ databases">
        <title>The complete genome sequence of Maribacter sp. B1, isolated from deep-sea sediment.</title>
        <authorList>
            <person name="Wu Y.-H."/>
            <person name="Cheng H."/>
            <person name="Xu X.-W."/>
        </authorList>
    </citation>
    <scope>NUCLEOTIDE SEQUENCE [LARGE SCALE GENOMIC DNA]</scope>
    <source>
        <strain evidence="1 2">B1</strain>
    </source>
</reference>
<gene>
    <name evidence="1" type="ORF">CJ263_02790</name>
</gene>
<accession>A0A223V1Z0</accession>
<dbReference type="Proteomes" id="UP000215244">
    <property type="component" value="Chromosome"/>
</dbReference>
<evidence type="ECO:0000313" key="1">
    <source>
        <dbReference type="EMBL" id="ASV29237.1"/>
    </source>
</evidence>
<keyword evidence="2" id="KW-1185">Reference proteome</keyword>
<sequence length="229" mass="27726">MTQEIIDFFQRSYFVFAYGITLVLSIIAYPKYFDTHFKYLPAIIAYTLLNEILGYFIRYYPDFSFFPNIQDTRFNDIIYNIYDLIFFPFFFYAYWNLAINKKYKKWIRNASILAMLAYLVSCFFQNPTYTTLFYANAFASWVLLFIIILYFKDKREHSLPLVQPYNLAFWVSIGLFIFHLFAPVLFLIGYIKYQLWLAYDLRTILHVLIILMYLSFCIGFFVCRKKAFR</sequence>
<dbReference type="OrthoDB" id="1435288at2"/>
<organism evidence="1 2">
    <name type="scientific">Maribacter cobaltidurans</name>
    <dbReference type="NCBI Taxonomy" id="1178778"/>
    <lineage>
        <taxon>Bacteria</taxon>
        <taxon>Pseudomonadati</taxon>
        <taxon>Bacteroidota</taxon>
        <taxon>Flavobacteriia</taxon>
        <taxon>Flavobacteriales</taxon>
        <taxon>Flavobacteriaceae</taxon>
        <taxon>Maribacter</taxon>
    </lineage>
</organism>
<protein>
    <submittedName>
        <fullName evidence="1">Uncharacterized protein</fullName>
    </submittedName>
</protein>
<evidence type="ECO:0000313" key="2">
    <source>
        <dbReference type="Proteomes" id="UP000215244"/>
    </source>
</evidence>